<dbReference type="EMBL" id="KQ427657">
    <property type="protein sequence ID" value="KOF66819.1"/>
    <property type="molecule type" value="Genomic_DNA"/>
</dbReference>
<reference evidence="2" key="1">
    <citation type="submission" date="2015-07" db="EMBL/GenBank/DDBJ databases">
        <title>MeaNS - Measles Nucleotide Surveillance Program.</title>
        <authorList>
            <person name="Tran T."/>
            <person name="Druce J."/>
        </authorList>
    </citation>
    <scope>NUCLEOTIDE SEQUENCE</scope>
    <source>
        <strain evidence="2">UCB-OBI-ISO-001</strain>
        <tissue evidence="2">Gonad</tissue>
    </source>
</reference>
<organism evidence="2">
    <name type="scientific">Octopus bimaculoides</name>
    <name type="common">California two-spotted octopus</name>
    <dbReference type="NCBI Taxonomy" id="37653"/>
    <lineage>
        <taxon>Eukaryota</taxon>
        <taxon>Metazoa</taxon>
        <taxon>Spiralia</taxon>
        <taxon>Lophotrochozoa</taxon>
        <taxon>Mollusca</taxon>
        <taxon>Cephalopoda</taxon>
        <taxon>Coleoidea</taxon>
        <taxon>Octopodiformes</taxon>
        <taxon>Octopoda</taxon>
        <taxon>Incirrata</taxon>
        <taxon>Octopodidae</taxon>
        <taxon>Octopus</taxon>
    </lineage>
</organism>
<gene>
    <name evidence="2" type="ORF">OCBIM_22011165mg</name>
</gene>
<feature type="region of interest" description="Disordered" evidence="1">
    <location>
        <begin position="24"/>
        <end position="125"/>
    </location>
</feature>
<proteinExistence type="predicted"/>
<sequence length="125" mass="13921">RSDLIAALANVQASSSEFDILKHCKKKKAKTKQKPDRGGTTDGALSDVRLGSDHKGQQQLKEEEEEEEDNEEEEEEEEDDKSESEHSVCNSDEEDGEEEESDAEKTPLKTSKGLGKTDGNKKRKV</sequence>
<dbReference type="AlphaFoldDB" id="A0A0L8FQ59"/>
<feature type="compositionally biased region" description="Acidic residues" evidence="1">
    <location>
        <begin position="91"/>
        <end position="102"/>
    </location>
</feature>
<evidence type="ECO:0000313" key="2">
    <source>
        <dbReference type="EMBL" id="KOF66819.1"/>
    </source>
</evidence>
<accession>A0A0L8FQ59</accession>
<feature type="non-terminal residue" evidence="2">
    <location>
        <position position="1"/>
    </location>
</feature>
<name>A0A0L8FQ59_OCTBM</name>
<evidence type="ECO:0000256" key="1">
    <source>
        <dbReference type="SAM" id="MobiDB-lite"/>
    </source>
</evidence>
<feature type="compositionally biased region" description="Acidic residues" evidence="1">
    <location>
        <begin position="62"/>
        <end position="82"/>
    </location>
</feature>
<protein>
    <submittedName>
        <fullName evidence="2">Uncharacterized protein</fullName>
    </submittedName>
</protein>
<feature type="non-terminal residue" evidence="2">
    <location>
        <position position="125"/>
    </location>
</feature>